<accession>A0ABD1DHU1</accession>
<dbReference type="GO" id="GO:0016616">
    <property type="term" value="F:oxidoreductase activity, acting on the CH-OH group of donors, NAD or NADP as acceptor"/>
    <property type="evidence" value="ECO:0007669"/>
    <property type="project" value="UniProtKB-ARBA"/>
</dbReference>
<dbReference type="Pfam" id="PF00106">
    <property type="entry name" value="adh_short"/>
    <property type="match status" value="1"/>
</dbReference>
<reference evidence="4 5" key="1">
    <citation type="submission" date="2024-05" db="EMBL/GenBank/DDBJ databases">
        <title>Culex pipiens pipiens assembly and annotation.</title>
        <authorList>
            <person name="Alout H."/>
            <person name="Durand T."/>
        </authorList>
    </citation>
    <scope>NUCLEOTIDE SEQUENCE [LARGE SCALE GENOMIC DNA]</scope>
    <source>
        <strain evidence="4">HA-2024</strain>
        <tissue evidence="4">Whole body</tissue>
    </source>
</reference>
<dbReference type="InterPro" id="IPR002347">
    <property type="entry name" value="SDR_fam"/>
</dbReference>
<dbReference type="Proteomes" id="UP001562425">
    <property type="component" value="Unassembled WGS sequence"/>
</dbReference>
<comment type="caution">
    <text evidence="4">The sequence shown here is derived from an EMBL/GenBank/DDBJ whole genome shotgun (WGS) entry which is preliminary data.</text>
</comment>
<protein>
    <recommendedName>
        <fullName evidence="6">Dehydrogenase</fullName>
    </recommendedName>
</protein>
<sequence>MDRWAGKVAVVTGASSGIGAAIVKSLANAGMVVVGLARRVERVEALRDDLKDQATRKRLHAVKCDVSKEEDILKAFSWVEEKFGGVDVLVNNAGVLRDAKLIAPGNTGDLREVIDTNVMGLVLCSREAFQSMKKRSVDGHIVHINSVVGHYIPNLPVLSIYPASKYAVTALTETMRREFLAEETKIKVTSISPGVVKTDMVPNEMQKDQNLPMLEAEDIAAAVVYAVGTPPRVQIHELTIRPVGENF</sequence>
<dbReference type="FunFam" id="3.40.50.720:FF:000047">
    <property type="entry name" value="NADP-dependent L-serine/L-allo-threonine dehydrogenase"/>
    <property type="match status" value="1"/>
</dbReference>
<name>A0ABD1DHU1_CULPP</name>
<proteinExistence type="inferred from homology"/>
<dbReference type="AlphaFoldDB" id="A0ABD1DHU1"/>
<keyword evidence="2" id="KW-0560">Oxidoreductase</keyword>
<dbReference type="EMBL" id="JBEHCU010005598">
    <property type="protein sequence ID" value="KAL1399294.1"/>
    <property type="molecule type" value="Genomic_DNA"/>
</dbReference>
<evidence type="ECO:0000256" key="2">
    <source>
        <dbReference type="ARBA" id="ARBA00023002"/>
    </source>
</evidence>
<dbReference type="PANTHER" id="PTHR43115:SF4">
    <property type="entry name" value="DEHYDROGENASE_REDUCTASE SDR FAMILY MEMBER 11"/>
    <property type="match status" value="1"/>
</dbReference>
<dbReference type="InterPro" id="IPR036291">
    <property type="entry name" value="NAD(P)-bd_dom_sf"/>
</dbReference>
<dbReference type="PANTHER" id="PTHR43115">
    <property type="entry name" value="DEHYDROGENASE/REDUCTASE SDR FAMILY MEMBER 11"/>
    <property type="match status" value="1"/>
</dbReference>
<dbReference type="PRINTS" id="PR00080">
    <property type="entry name" value="SDRFAMILY"/>
</dbReference>
<dbReference type="Gene3D" id="3.40.50.720">
    <property type="entry name" value="NAD(P)-binding Rossmann-like Domain"/>
    <property type="match status" value="1"/>
</dbReference>
<dbReference type="SUPFAM" id="SSF51735">
    <property type="entry name" value="NAD(P)-binding Rossmann-fold domains"/>
    <property type="match status" value="1"/>
</dbReference>
<comment type="similarity">
    <text evidence="1 3">Belongs to the short-chain dehydrogenases/reductases (SDR) family.</text>
</comment>
<gene>
    <name evidence="4" type="ORF">pipiens_008325</name>
</gene>
<dbReference type="InterPro" id="IPR020904">
    <property type="entry name" value="Sc_DH/Rdtase_CS"/>
</dbReference>
<evidence type="ECO:0000313" key="4">
    <source>
        <dbReference type="EMBL" id="KAL1399294.1"/>
    </source>
</evidence>
<evidence type="ECO:0000256" key="3">
    <source>
        <dbReference type="RuleBase" id="RU000363"/>
    </source>
</evidence>
<keyword evidence="5" id="KW-1185">Reference proteome</keyword>
<dbReference type="PROSITE" id="PS00061">
    <property type="entry name" value="ADH_SHORT"/>
    <property type="match status" value="1"/>
</dbReference>
<evidence type="ECO:0008006" key="6">
    <source>
        <dbReference type="Google" id="ProtNLM"/>
    </source>
</evidence>
<organism evidence="4 5">
    <name type="scientific">Culex pipiens pipiens</name>
    <name type="common">Northern house mosquito</name>
    <dbReference type="NCBI Taxonomy" id="38569"/>
    <lineage>
        <taxon>Eukaryota</taxon>
        <taxon>Metazoa</taxon>
        <taxon>Ecdysozoa</taxon>
        <taxon>Arthropoda</taxon>
        <taxon>Hexapoda</taxon>
        <taxon>Insecta</taxon>
        <taxon>Pterygota</taxon>
        <taxon>Neoptera</taxon>
        <taxon>Endopterygota</taxon>
        <taxon>Diptera</taxon>
        <taxon>Nematocera</taxon>
        <taxon>Culicoidea</taxon>
        <taxon>Culicidae</taxon>
        <taxon>Culicinae</taxon>
        <taxon>Culicini</taxon>
        <taxon>Culex</taxon>
        <taxon>Culex</taxon>
    </lineage>
</organism>
<dbReference type="PRINTS" id="PR00081">
    <property type="entry name" value="GDHRDH"/>
</dbReference>
<evidence type="ECO:0000313" key="5">
    <source>
        <dbReference type="Proteomes" id="UP001562425"/>
    </source>
</evidence>
<evidence type="ECO:0000256" key="1">
    <source>
        <dbReference type="ARBA" id="ARBA00006484"/>
    </source>
</evidence>